<dbReference type="GO" id="GO:0016813">
    <property type="term" value="F:hydrolase activity, acting on carbon-nitrogen (but not peptide) bonds, in linear amidines"/>
    <property type="evidence" value="ECO:0007669"/>
    <property type="project" value="InterPro"/>
</dbReference>
<evidence type="ECO:0000313" key="5">
    <source>
        <dbReference type="Proteomes" id="UP001321506"/>
    </source>
</evidence>
<dbReference type="PANTHER" id="PTHR32494">
    <property type="entry name" value="ALLANTOATE DEIMINASE-RELATED"/>
    <property type="match status" value="1"/>
</dbReference>
<dbReference type="GO" id="GO:0046872">
    <property type="term" value="F:metal ion binding"/>
    <property type="evidence" value="ECO:0007669"/>
    <property type="project" value="UniProtKB-KW"/>
</dbReference>
<accession>A0AAW6TB18</accession>
<feature type="binding site" evidence="3">
    <location>
        <position position="100"/>
    </location>
    <ligand>
        <name>Zn(2+)</name>
        <dbReference type="ChEBI" id="CHEBI:29105"/>
        <label>2</label>
    </ligand>
</feature>
<organism evidence="4 5">
    <name type="scientific">Ruicaihuangia caeni</name>
    <dbReference type="NCBI Taxonomy" id="3042517"/>
    <lineage>
        <taxon>Bacteria</taxon>
        <taxon>Bacillati</taxon>
        <taxon>Actinomycetota</taxon>
        <taxon>Actinomycetes</taxon>
        <taxon>Micrococcales</taxon>
        <taxon>Microbacteriaceae</taxon>
        <taxon>Ruicaihuangia</taxon>
    </lineage>
</organism>
<feature type="binding site" evidence="3">
    <location>
        <position position="89"/>
    </location>
    <ligand>
        <name>Zn(2+)</name>
        <dbReference type="ChEBI" id="CHEBI:29105"/>
        <label>1</label>
    </ligand>
</feature>
<gene>
    <name evidence="4" type="ORF">QF206_09395</name>
</gene>
<dbReference type="InterPro" id="IPR010158">
    <property type="entry name" value="Amidase_Cbmase"/>
</dbReference>
<dbReference type="SUPFAM" id="SSF53187">
    <property type="entry name" value="Zn-dependent exopeptidases"/>
    <property type="match status" value="1"/>
</dbReference>
<keyword evidence="3" id="KW-0479">Metal-binding</keyword>
<name>A0AAW6TB18_9MICO</name>
<keyword evidence="3" id="KW-0862">Zinc</keyword>
<feature type="binding site" evidence="3">
    <location>
        <position position="196"/>
    </location>
    <ligand>
        <name>Zn(2+)</name>
        <dbReference type="ChEBI" id="CHEBI:29105"/>
        <label>1</label>
    </ligand>
</feature>
<feature type="binding site" evidence="3">
    <location>
        <position position="139"/>
    </location>
    <ligand>
        <name>Zn(2+)</name>
        <dbReference type="ChEBI" id="CHEBI:29105"/>
        <label>2</label>
    </ligand>
</feature>
<dbReference type="Proteomes" id="UP001321506">
    <property type="component" value="Unassembled WGS sequence"/>
</dbReference>
<feature type="binding site" evidence="3">
    <location>
        <position position="389"/>
    </location>
    <ligand>
        <name>Zn(2+)</name>
        <dbReference type="ChEBI" id="CHEBI:29105"/>
        <label>2</label>
    </ligand>
</feature>
<dbReference type="PIRSF" id="PIRSF001235">
    <property type="entry name" value="Amidase_carbamoylase"/>
    <property type="match status" value="1"/>
</dbReference>
<dbReference type="CDD" id="cd03884">
    <property type="entry name" value="M20_bAS"/>
    <property type="match status" value="1"/>
</dbReference>
<dbReference type="SUPFAM" id="SSF55031">
    <property type="entry name" value="Bacterial exopeptidase dimerisation domain"/>
    <property type="match status" value="1"/>
</dbReference>
<dbReference type="Gene3D" id="3.40.630.10">
    <property type="entry name" value="Zn peptidases"/>
    <property type="match status" value="1"/>
</dbReference>
<dbReference type="InterPro" id="IPR002933">
    <property type="entry name" value="Peptidase_M20"/>
</dbReference>
<comment type="similarity">
    <text evidence="1">Belongs to the peptidase M20 family.</text>
</comment>
<comment type="caution">
    <text evidence="4">The sequence shown here is derived from an EMBL/GenBank/DDBJ whole genome shotgun (WGS) entry which is preliminary data.</text>
</comment>
<dbReference type="InterPro" id="IPR036264">
    <property type="entry name" value="Bact_exopeptidase_dim_dom"/>
</dbReference>
<dbReference type="Pfam" id="PF01546">
    <property type="entry name" value="Peptidase_M20"/>
    <property type="match status" value="1"/>
</dbReference>
<dbReference type="AlphaFoldDB" id="A0AAW6TB18"/>
<evidence type="ECO:0000256" key="2">
    <source>
        <dbReference type="ARBA" id="ARBA00022801"/>
    </source>
</evidence>
<feature type="binding site" evidence="3">
    <location>
        <position position="100"/>
    </location>
    <ligand>
        <name>Zn(2+)</name>
        <dbReference type="ChEBI" id="CHEBI:29105"/>
        <label>1</label>
    </ligand>
</feature>
<dbReference type="RefSeq" id="WP_281489044.1">
    <property type="nucleotide sequence ID" value="NZ_JASATX010000003.1"/>
</dbReference>
<dbReference type="PANTHER" id="PTHR32494:SF5">
    <property type="entry name" value="ALLANTOATE AMIDOHYDROLASE"/>
    <property type="match status" value="1"/>
</dbReference>
<sequence>MSIEQAPQKTAPRDSTGFLDDFTTLSEFGHTPGGGVDRQAASEADHATRAWWAEWLTGNGFKVVTDSIGNMFGLLEFVRGAPYVLLGSHLDSQPLAGRFDGAYGVLSAGHAAREVARRVAAGEVEPKLNIAVVNWFNEEGSRFAPSMMGSAVATGKLALETALAVRDHAGVSVAEALQPVDTRPEQVRVATYGEIHIEQGRILENKGITIGLVDRTWAASKYKIRVHGAQAHTGATVMADRRDALFGAALLITAARELTEVLPDGMLHSSVSEMEVLPNSPVTIARLVEMNLDLRSPDEDVLAEANRLLDERFAEIEQRARVQIERELTHHWGLLAYQPEGVELSRDTASALGLSHTEIMTVAGHDSTNMKDVVPSVMLFVPSIEGISHNEAENTEASDSVAGVTMLTDVAARMVGGELWDGQSEYLLGPAKG</sequence>
<comment type="cofactor">
    <cofactor evidence="3">
        <name>Zn(2+)</name>
        <dbReference type="ChEBI" id="CHEBI:29105"/>
    </cofactor>
    <text evidence="3">Binds 2 Zn(2+) ions per subunit.</text>
</comment>
<keyword evidence="2" id="KW-0378">Hydrolase</keyword>
<evidence type="ECO:0000313" key="4">
    <source>
        <dbReference type="EMBL" id="MDI2099173.1"/>
    </source>
</evidence>
<dbReference type="NCBIfam" id="TIGR01879">
    <property type="entry name" value="hydantase"/>
    <property type="match status" value="1"/>
</dbReference>
<evidence type="ECO:0000256" key="1">
    <source>
        <dbReference type="ARBA" id="ARBA00006153"/>
    </source>
</evidence>
<evidence type="ECO:0000256" key="3">
    <source>
        <dbReference type="PIRSR" id="PIRSR001235-1"/>
    </source>
</evidence>
<protein>
    <submittedName>
        <fullName evidence="4">M20 family metallo-hydrolase</fullName>
    </submittedName>
</protein>
<proteinExistence type="inferred from homology"/>
<dbReference type="Gene3D" id="3.30.70.360">
    <property type="match status" value="1"/>
</dbReference>
<reference evidence="4 5" key="1">
    <citation type="submission" date="2023-04" db="EMBL/GenBank/DDBJ databases">
        <title>Klugiella caeni sp. nov. isolated from the sludge of biochemical tank.</title>
        <authorList>
            <person name="Geng K."/>
        </authorList>
    </citation>
    <scope>NUCLEOTIDE SEQUENCE [LARGE SCALE GENOMIC DNA]</scope>
    <source>
        <strain evidence="4 5">YN-L-19</strain>
    </source>
</reference>
<keyword evidence="5" id="KW-1185">Reference proteome</keyword>
<dbReference type="EMBL" id="JASATX010000003">
    <property type="protein sequence ID" value="MDI2099173.1"/>
    <property type="molecule type" value="Genomic_DNA"/>
</dbReference>